<keyword evidence="1" id="KW-0732">Signal</keyword>
<reference evidence="2 3" key="1">
    <citation type="journal article" date="2014" name="Nature">
        <title>Sequential evolution of bacterial morphology by co-option of a developmental regulator.</title>
        <authorList>
            <person name="Jiang C."/>
            <person name="Brown P.J."/>
            <person name="Ducret A."/>
            <person name="Brun Y.V."/>
        </authorList>
    </citation>
    <scope>NUCLEOTIDE SEQUENCE [LARGE SCALE GENOMIC DNA]</scope>
    <source>
        <strain evidence="2 3">DSM 16100</strain>
    </source>
</reference>
<dbReference type="AlphaFoldDB" id="V4Q1S2"/>
<accession>V4Q1S2</accession>
<dbReference type="PATRIC" id="fig|1121022.4.peg.55"/>
<dbReference type="Proteomes" id="UP000017837">
    <property type="component" value="Unassembled WGS sequence"/>
</dbReference>
<dbReference type="EMBL" id="AWGB01000001">
    <property type="protein sequence ID" value="ESQ94561.1"/>
    <property type="molecule type" value="Genomic_DNA"/>
</dbReference>
<sequence length="399" mass="43630">MFRACLSAFFLCCLLPAAALAQNEKVEFPIWSRTYAGTLGKKTVEVQLERIADTISGSYCYAPCKDETRYTLQLKGTVTGQVAQLSETIGVAAKSGAWTLFLTDGSAKGAWKSPDAKRVLPMVLNETSTPPPYDIRLVADTLPDTDNSCPTPPVVHEIRLYRKGKLVQALPTESQGTCSIFTPRFVDMNFDGHLDLMIAQTLPAGPNIPYDMWLFDPATQTFVAAPASLLDVTSPEFDAEHHKVWNFWRGSCCDHGIDVFTWKNGNLEPDGSGESYVMPVRVGTTDYYCYVTPAYVDGRVGYPDAAIKDASGKVVVPGDLKGCDVGPYMLERTRVDVWQKKADGTLVLTDTQGVTWQKTQVNGATRYCPVVPFVNNGQIVPAALTSDPDLCSEDDPNPT</sequence>
<organism evidence="2 3">
    <name type="scientific">Asticcacaulis benevestitus DSM 16100 = ATCC BAA-896</name>
    <dbReference type="NCBI Taxonomy" id="1121022"/>
    <lineage>
        <taxon>Bacteria</taxon>
        <taxon>Pseudomonadati</taxon>
        <taxon>Pseudomonadota</taxon>
        <taxon>Alphaproteobacteria</taxon>
        <taxon>Caulobacterales</taxon>
        <taxon>Caulobacteraceae</taxon>
        <taxon>Asticcacaulis</taxon>
    </lineage>
</organism>
<dbReference type="OrthoDB" id="672290at2"/>
<name>V4Q1S2_9CAUL</name>
<evidence type="ECO:0000313" key="3">
    <source>
        <dbReference type="Proteomes" id="UP000017837"/>
    </source>
</evidence>
<dbReference type="eggNOG" id="ENOG502ZCHI">
    <property type="taxonomic scope" value="Bacteria"/>
</dbReference>
<dbReference type="NCBIfam" id="NF047539">
    <property type="entry name" value="XAC2610_fam"/>
    <property type="match status" value="1"/>
</dbReference>
<dbReference type="InterPro" id="IPR058087">
    <property type="entry name" value="XAC2610_dom"/>
</dbReference>
<protein>
    <recommendedName>
        <fullName evidence="4">Nitrite reductase</fullName>
    </recommendedName>
</protein>
<dbReference type="RefSeq" id="WP_018081220.1">
    <property type="nucleotide sequence ID" value="NZ_AQWM01000004.1"/>
</dbReference>
<feature type="signal peptide" evidence="1">
    <location>
        <begin position="1"/>
        <end position="21"/>
    </location>
</feature>
<gene>
    <name evidence="2" type="ORF">ABENE_00275</name>
</gene>
<feature type="chain" id="PRO_5004725673" description="Nitrite reductase" evidence="1">
    <location>
        <begin position="22"/>
        <end position="399"/>
    </location>
</feature>
<evidence type="ECO:0000256" key="1">
    <source>
        <dbReference type="SAM" id="SignalP"/>
    </source>
</evidence>
<proteinExistence type="predicted"/>
<keyword evidence="3" id="KW-1185">Reference proteome</keyword>
<evidence type="ECO:0008006" key="4">
    <source>
        <dbReference type="Google" id="ProtNLM"/>
    </source>
</evidence>
<evidence type="ECO:0000313" key="2">
    <source>
        <dbReference type="EMBL" id="ESQ94561.1"/>
    </source>
</evidence>
<comment type="caution">
    <text evidence="2">The sequence shown here is derived from an EMBL/GenBank/DDBJ whole genome shotgun (WGS) entry which is preliminary data.</text>
</comment>
<dbReference type="STRING" id="1121022.GCA_000376105_01552"/>